<keyword evidence="2" id="KW-0090">Biological rhythms</keyword>
<evidence type="ECO:0000256" key="1">
    <source>
        <dbReference type="ARBA" id="ARBA00022729"/>
    </source>
</evidence>
<gene>
    <name evidence="4" type="ORF">NEZAVI_LOCUS8545</name>
</gene>
<organism evidence="4 5">
    <name type="scientific">Nezara viridula</name>
    <name type="common">Southern green stink bug</name>
    <name type="synonym">Cimex viridulus</name>
    <dbReference type="NCBI Taxonomy" id="85310"/>
    <lineage>
        <taxon>Eukaryota</taxon>
        <taxon>Metazoa</taxon>
        <taxon>Ecdysozoa</taxon>
        <taxon>Arthropoda</taxon>
        <taxon>Hexapoda</taxon>
        <taxon>Insecta</taxon>
        <taxon>Pterygota</taxon>
        <taxon>Neoptera</taxon>
        <taxon>Paraneoptera</taxon>
        <taxon>Hemiptera</taxon>
        <taxon>Heteroptera</taxon>
        <taxon>Panheteroptera</taxon>
        <taxon>Pentatomomorpha</taxon>
        <taxon>Pentatomoidea</taxon>
        <taxon>Pentatomidae</taxon>
        <taxon>Pentatominae</taxon>
        <taxon>Nezara</taxon>
    </lineage>
</organism>
<evidence type="ECO:0008006" key="6">
    <source>
        <dbReference type="Google" id="ProtNLM"/>
    </source>
</evidence>
<keyword evidence="5" id="KW-1185">Reference proteome</keyword>
<dbReference type="Gene3D" id="3.15.10.30">
    <property type="entry name" value="Haemolymph juvenile hormone binding protein"/>
    <property type="match status" value="1"/>
</dbReference>
<evidence type="ECO:0000313" key="5">
    <source>
        <dbReference type="Proteomes" id="UP001152798"/>
    </source>
</evidence>
<dbReference type="Pfam" id="PF06585">
    <property type="entry name" value="JHBP"/>
    <property type="match status" value="1"/>
</dbReference>
<dbReference type="InterPro" id="IPR010562">
    <property type="entry name" value="Haemolymph_juvenile_hormone-bd"/>
</dbReference>
<evidence type="ECO:0000313" key="4">
    <source>
        <dbReference type="EMBL" id="CAH1398999.1"/>
    </source>
</evidence>
<name>A0A9P0HBJ4_NEZVI</name>
<accession>A0A9P0HBJ4</accession>
<comment type="similarity">
    <text evidence="3">Belongs to the TO family.</text>
</comment>
<dbReference type="PANTHER" id="PTHR11008">
    <property type="entry name" value="PROTEIN TAKEOUT-LIKE PROTEIN"/>
    <property type="match status" value="1"/>
</dbReference>
<evidence type="ECO:0000256" key="3">
    <source>
        <dbReference type="ARBA" id="ARBA00060902"/>
    </source>
</evidence>
<dbReference type="Proteomes" id="UP001152798">
    <property type="component" value="Chromosome 4"/>
</dbReference>
<dbReference type="EMBL" id="OV725080">
    <property type="protein sequence ID" value="CAH1398999.1"/>
    <property type="molecule type" value="Genomic_DNA"/>
</dbReference>
<reference evidence="4" key="1">
    <citation type="submission" date="2022-01" db="EMBL/GenBank/DDBJ databases">
        <authorList>
            <person name="King R."/>
        </authorList>
    </citation>
    <scope>NUCLEOTIDE SEQUENCE</scope>
</reference>
<proteinExistence type="inferred from homology"/>
<keyword evidence="1" id="KW-0732">Signal</keyword>
<dbReference type="InterPro" id="IPR038606">
    <property type="entry name" value="To_sf"/>
</dbReference>
<dbReference type="SMART" id="SM00700">
    <property type="entry name" value="JHBP"/>
    <property type="match status" value="1"/>
</dbReference>
<dbReference type="PANTHER" id="PTHR11008:SF31">
    <property type="entry name" value="PROTEIN TAKEOUT-LIKE PROTEIN"/>
    <property type="match status" value="1"/>
</dbReference>
<dbReference type="AlphaFoldDB" id="A0A9P0HBJ4"/>
<dbReference type="GO" id="GO:0005615">
    <property type="term" value="C:extracellular space"/>
    <property type="evidence" value="ECO:0007669"/>
    <property type="project" value="TreeGrafter"/>
</dbReference>
<dbReference type="FunFam" id="3.15.10.30:FF:000001">
    <property type="entry name" value="Takeout-like protein 1"/>
    <property type="match status" value="1"/>
</dbReference>
<dbReference type="GO" id="GO:0007623">
    <property type="term" value="P:circadian rhythm"/>
    <property type="evidence" value="ECO:0007669"/>
    <property type="project" value="UniProtKB-ARBA"/>
</dbReference>
<evidence type="ECO:0000256" key="2">
    <source>
        <dbReference type="ARBA" id="ARBA00023108"/>
    </source>
</evidence>
<dbReference type="OrthoDB" id="8189372at2759"/>
<sequence length="347" mass="39397">MYQRLRRRRVRDSLQVSKGLKSFLVHYKERRKERLLSIHSSGKCLSDDYLSPVAEPLCQSRSPSTRPRSAGRTLAVTRRTVIRDVDEMEFTPWPPLEEMEGPCNALFIASLCLLVAISASQKPYFLHTCQKNDPNINQCLTYAANHLATHFRSGIPELGLTEVEPIILDEINLALGSGPDGYRATFRDIKAYGISNLTITGVRSDLNSLQLQLSFYIPKIAVRAKYKSSGVLIMVQATGGGDYWGQYDGVRAKTYLRASKQKINGVEYLNLEDLKMDFSVRELKMGIENIQNGNTVIEAALNLFINSHSQDLLREMKPSIKIKLLQIMGQFVDNLFQRIPYKYWISE</sequence>
<protein>
    <recommendedName>
        <fullName evidence="6">Protein takeout</fullName>
    </recommendedName>
</protein>